<name>A0A9W9R4W2_PENBR</name>
<keyword evidence="2" id="KW-1185">Reference proteome</keyword>
<gene>
    <name evidence="1" type="ORF">N7541_006254</name>
</gene>
<proteinExistence type="predicted"/>
<dbReference type="EMBL" id="JAPZBR010000005">
    <property type="protein sequence ID" value="KAJ5353690.1"/>
    <property type="molecule type" value="Genomic_DNA"/>
</dbReference>
<dbReference type="AlphaFoldDB" id="A0A9W9R4W2"/>
<dbReference type="Proteomes" id="UP001148299">
    <property type="component" value="Unassembled WGS sequence"/>
</dbReference>
<reference evidence="1" key="2">
    <citation type="journal article" date="2023" name="IMA Fungus">
        <title>Comparative genomic study of the Penicillium genus elucidates a diverse pangenome and 15 lateral gene transfer events.</title>
        <authorList>
            <person name="Petersen C."/>
            <person name="Sorensen T."/>
            <person name="Nielsen M.R."/>
            <person name="Sondergaard T.E."/>
            <person name="Sorensen J.L."/>
            <person name="Fitzpatrick D.A."/>
            <person name="Frisvad J.C."/>
            <person name="Nielsen K.L."/>
        </authorList>
    </citation>
    <scope>NUCLEOTIDE SEQUENCE</scope>
    <source>
        <strain evidence="1">IBT 35675</strain>
    </source>
</reference>
<protein>
    <submittedName>
        <fullName evidence="1">Uncharacterized protein</fullName>
    </submittedName>
</protein>
<accession>A0A9W9R4W2</accession>
<sequence>MNPTNNNTVSSWTERAEALKRVRTCFLHNSNRMPVNTSESSIRKNVWYTVRIYKEDERFSDEELVNISIQRMRQGDFVVEQKPELQHRGWHISFPIVDLVDADKLELAIDLARSRRNDIVKGEISLDRIMIFTKKIPEPTVKLPEFMPRNKMQ</sequence>
<comment type="caution">
    <text evidence="1">The sequence shown here is derived from an EMBL/GenBank/DDBJ whole genome shotgun (WGS) entry which is preliminary data.</text>
</comment>
<evidence type="ECO:0000313" key="2">
    <source>
        <dbReference type="Proteomes" id="UP001148299"/>
    </source>
</evidence>
<evidence type="ECO:0000313" key="1">
    <source>
        <dbReference type="EMBL" id="KAJ5353690.1"/>
    </source>
</evidence>
<reference evidence="1" key="1">
    <citation type="submission" date="2022-12" db="EMBL/GenBank/DDBJ databases">
        <authorList>
            <person name="Petersen C."/>
        </authorList>
    </citation>
    <scope>NUCLEOTIDE SEQUENCE</scope>
    <source>
        <strain evidence="1">IBT 35675</strain>
    </source>
</reference>
<organism evidence="1 2">
    <name type="scientific">Penicillium brevicompactum</name>
    <dbReference type="NCBI Taxonomy" id="5074"/>
    <lineage>
        <taxon>Eukaryota</taxon>
        <taxon>Fungi</taxon>
        <taxon>Dikarya</taxon>
        <taxon>Ascomycota</taxon>
        <taxon>Pezizomycotina</taxon>
        <taxon>Eurotiomycetes</taxon>
        <taxon>Eurotiomycetidae</taxon>
        <taxon>Eurotiales</taxon>
        <taxon>Aspergillaceae</taxon>
        <taxon>Penicillium</taxon>
    </lineage>
</organism>